<dbReference type="EMBL" id="JAVMIP010000021">
    <property type="protein sequence ID" value="MDS3862079.1"/>
    <property type="molecule type" value="Genomic_DNA"/>
</dbReference>
<organism evidence="2 3">
    <name type="scientific">Pseudocalidococcus azoricus BACA0444</name>
    <dbReference type="NCBI Taxonomy" id="2918990"/>
    <lineage>
        <taxon>Bacteria</taxon>
        <taxon>Bacillati</taxon>
        <taxon>Cyanobacteriota</taxon>
        <taxon>Cyanophyceae</taxon>
        <taxon>Acaryochloridales</taxon>
        <taxon>Thermosynechococcaceae</taxon>
        <taxon>Pseudocalidococcus</taxon>
        <taxon>Pseudocalidococcus azoricus</taxon>
    </lineage>
</organism>
<accession>A0AAE4JZG7</accession>
<dbReference type="AlphaFoldDB" id="A0AAE4JZG7"/>
<evidence type="ECO:0008006" key="4">
    <source>
        <dbReference type="Google" id="ProtNLM"/>
    </source>
</evidence>
<feature type="compositionally biased region" description="Low complexity" evidence="1">
    <location>
        <begin position="187"/>
        <end position="201"/>
    </location>
</feature>
<feature type="region of interest" description="Disordered" evidence="1">
    <location>
        <begin position="185"/>
        <end position="208"/>
    </location>
</feature>
<gene>
    <name evidence="2" type="ORF">RIF25_14850</name>
</gene>
<keyword evidence="3" id="KW-1185">Reference proteome</keyword>
<evidence type="ECO:0000313" key="2">
    <source>
        <dbReference type="EMBL" id="MDS3862079.1"/>
    </source>
</evidence>
<name>A0AAE4JZG7_9CYAN</name>
<dbReference type="Proteomes" id="UP001268256">
    <property type="component" value="Unassembled WGS sequence"/>
</dbReference>
<reference evidence="3" key="1">
    <citation type="submission" date="2023-07" db="EMBL/GenBank/DDBJ databases">
        <authorList>
            <person name="Luz R."/>
            <person name="Cordeiro R."/>
            <person name="Fonseca A."/>
            <person name="Goncalves V."/>
        </authorList>
    </citation>
    <scope>NUCLEOTIDE SEQUENCE [LARGE SCALE GENOMIC DNA]</scope>
    <source>
        <strain evidence="3">BACA0444</strain>
    </source>
</reference>
<protein>
    <recommendedName>
        <fullName evidence="4">DUF1822 family protein</fullName>
    </recommendedName>
</protein>
<feature type="region of interest" description="Disordered" evidence="1">
    <location>
        <begin position="225"/>
        <end position="246"/>
    </location>
</feature>
<proteinExistence type="predicted"/>
<evidence type="ECO:0000313" key="3">
    <source>
        <dbReference type="Proteomes" id="UP001268256"/>
    </source>
</evidence>
<evidence type="ECO:0000256" key="1">
    <source>
        <dbReference type="SAM" id="MobiDB-lite"/>
    </source>
</evidence>
<comment type="caution">
    <text evidence="2">The sequence shown here is derived from an EMBL/GenBank/DDBJ whole genome shotgun (WGS) entry which is preliminary data.</text>
</comment>
<sequence length="271" mass="29826">MSSMFAPVVPIGRQAWDAAQSVLQACSPHRQKAALPYLLAMYSFMAWWEEDAQAVNGGLERELSLTTTWCEQPEVLELINLADLNVEGVQLAFYPLEVGQSSFEIHCPTFLGVLQADLAVAVELDRCQCWAKLLGFLDRAALVQHWQAQPPDTQGFSPVPLELLQPIYYLPEQISYLQPAIPQASPKTQAKAKANKTNRNQPQPAAPTDVHQLTAKLLQLGVTPVAPGLEGKPTEATRRISTQSKDASSVNRLVQALQIYNGISTIEKINN</sequence>
<dbReference type="RefSeq" id="WP_322879291.1">
    <property type="nucleotide sequence ID" value="NZ_JAVMIP010000021.1"/>
</dbReference>